<dbReference type="PANTHER" id="PTHR11092:SF0">
    <property type="entry name" value="EPIMERASE FAMILY PROTEIN SDR39U1"/>
    <property type="match status" value="1"/>
</dbReference>
<dbReference type="KEGG" id="nak:EH165_09130"/>
<name>A0A3G8ZNA4_9ACTN</name>
<evidence type="ECO:0000256" key="1">
    <source>
        <dbReference type="ARBA" id="ARBA00009353"/>
    </source>
</evidence>
<accession>A0A3G8ZNA4</accession>
<dbReference type="PANTHER" id="PTHR11092">
    <property type="entry name" value="SUGAR NUCLEOTIDE EPIMERASE RELATED"/>
    <property type="match status" value="1"/>
</dbReference>
<gene>
    <name evidence="4" type="ORF">EH165_09130</name>
</gene>
<comment type="similarity">
    <text evidence="1">Belongs to the NAD(P)-dependent epimerase/dehydratase family. SDR39U1 subfamily.</text>
</comment>
<organism evidence="4 5">
    <name type="scientific">Nakamurella antarctica</name>
    <dbReference type="NCBI Taxonomy" id="1902245"/>
    <lineage>
        <taxon>Bacteria</taxon>
        <taxon>Bacillati</taxon>
        <taxon>Actinomycetota</taxon>
        <taxon>Actinomycetes</taxon>
        <taxon>Nakamurellales</taxon>
        <taxon>Nakamurellaceae</taxon>
        <taxon>Nakamurella</taxon>
    </lineage>
</organism>
<evidence type="ECO:0000313" key="5">
    <source>
        <dbReference type="Proteomes" id="UP000268084"/>
    </source>
</evidence>
<dbReference type="InterPro" id="IPR036291">
    <property type="entry name" value="NAD(P)-bd_dom_sf"/>
</dbReference>
<dbReference type="AlphaFoldDB" id="A0A3G8ZNA4"/>
<evidence type="ECO:0000313" key="4">
    <source>
        <dbReference type="EMBL" id="AZI58275.1"/>
    </source>
</evidence>
<dbReference type="InterPro" id="IPR013549">
    <property type="entry name" value="DUF1731"/>
</dbReference>
<feature type="domain" description="NAD-dependent epimerase/dehydratase" evidence="2">
    <location>
        <begin position="8"/>
        <end position="212"/>
    </location>
</feature>
<proteinExistence type="inferred from homology"/>
<sequence length="295" mass="31437">MTKRLVAAGVSGFLGPRVVAAATAQGYEVTTLVRRATSAANEVQWNPDSGELPKGILEGADAVLNLCGVGVADKRWNDEYRKLITSSRVNPTKLLASRCIAEGVPSLINASAVGYYGPRGSEIIDEKALVGRTFLAKVCKDWEEAADIAADGGVRVVKLRTGLVLGPEGGLIPKLRTLTKLFVNGRIGSGKQYWPWISVDDWVDATMFLINGTFSGPANLTGPQPVTNAQFTKEIGKILSRPTPWIIPGFAVHAVLGDFAEEVLTGQRAIPAALEDAGFTFSHATVHEALRAELS</sequence>
<evidence type="ECO:0000259" key="3">
    <source>
        <dbReference type="Pfam" id="PF08338"/>
    </source>
</evidence>
<protein>
    <submittedName>
        <fullName evidence="4">TIGR01777 family protein</fullName>
    </submittedName>
</protein>
<dbReference type="Pfam" id="PF01370">
    <property type="entry name" value="Epimerase"/>
    <property type="match status" value="1"/>
</dbReference>
<dbReference type="InterPro" id="IPR010099">
    <property type="entry name" value="SDR39U1"/>
</dbReference>
<feature type="domain" description="DUF1731" evidence="3">
    <location>
        <begin position="247"/>
        <end position="292"/>
    </location>
</feature>
<reference evidence="4 5" key="2">
    <citation type="submission" date="2018-12" db="EMBL/GenBank/DDBJ databases">
        <title>Nakamurella antarcticus sp. nov., isolated from Antarctica South Shetland Islands soil.</title>
        <authorList>
            <person name="Peng F."/>
        </authorList>
    </citation>
    <scope>NUCLEOTIDE SEQUENCE [LARGE SCALE GENOMIC DNA]</scope>
    <source>
        <strain evidence="4 5">S14-144</strain>
    </source>
</reference>
<dbReference type="NCBIfam" id="TIGR01777">
    <property type="entry name" value="yfcH"/>
    <property type="match status" value="1"/>
</dbReference>
<dbReference type="InterPro" id="IPR001509">
    <property type="entry name" value="Epimerase_deHydtase"/>
</dbReference>
<evidence type="ECO:0000259" key="2">
    <source>
        <dbReference type="Pfam" id="PF01370"/>
    </source>
</evidence>
<dbReference type="Pfam" id="PF08338">
    <property type="entry name" value="DUF1731"/>
    <property type="match status" value="1"/>
</dbReference>
<dbReference type="Gene3D" id="3.40.50.720">
    <property type="entry name" value="NAD(P)-binding Rossmann-like Domain"/>
    <property type="match status" value="1"/>
</dbReference>
<reference evidence="4 5" key="1">
    <citation type="submission" date="2018-11" db="EMBL/GenBank/DDBJ databases">
        <authorList>
            <person name="Da X."/>
        </authorList>
    </citation>
    <scope>NUCLEOTIDE SEQUENCE [LARGE SCALE GENOMIC DNA]</scope>
    <source>
        <strain evidence="4 5">S14-144</strain>
    </source>
</reference>
<dbReference type="Proteomes" id="UP000268084">
    <property type="component" value="Chromosome"/>
</dbReference>
<dbReference type="OrthoDB" id="9801773at2"/>
<dbReference type="EMBL" id="CP034170">
    <property type="protein sequence ID" value="AZI58275.1"/>
    <property type="molecule type" value="Genomic_DNA"/>
</dbReference>
<dbReference type="SUPFAM" id="SSF51735">
    <property type="entry name" value="NAD(P)-binding Rossmann-fold domains"/>
    <property type="match status" value="1"/>
</dbReference>
<dbReference type="RefSeq" id="WP_124799184.1">
    <property type="nucleotide sequence ID" value="NZ_CP034170.1"/>
</dbReference>
<keyword evidence="5" id="KW-1185">Reference proteome</keyword>